<dbReference type="EMBL" id="KZ303490">
    <property type="protein sequence ID" value="PIA18476.1"/>
    <property type="molecule type" value="Genomic_DNA"/>
</dbReference>
<evidence type="ECO:0000313" key="3">
    <source>
        <dbReference type="Proteomes" id="UP000242474"/>
    </source>
</evidence>
<feature type="domain" description="FIST" evidence="1">
    <location>
        <begin position="76"/>
        <end position="323"/>
    </location>
</feature>
<dbReference type="AlphaFoldDB" id="A0A2G5BHH2"/>
<proteinExistence type="predicted"/>
<evidence type="ECO:0000313" key="2">
    <source>
        <dbReference type="EMBL" id="PIA18476.1"/>
    </source>
</evidence>
<protein>
    <recommendedName>
        <fullName evidence="1">FIST domain-containing protein</fullName>
    </recommendedName>
</protein>
<gene>
    <name evidence="2" type="ORF">COEREDRAFT_85434</name>
</gene>
<dbReference type="InterPro" id="IPR013702">
    <property type="entry name" value="FIST_domain_N"/>
</dbReference>
<reference evidence="2 3" key="1">
    <citation type="journal article" date="2015" name="Genome Biol. Evol.">
        <title>Phylogenomic analyses indicate that early fungi evolved digesting cell walls of algal ancestors of land plants.</title>
        <authorList>
            <person name="Chang Y."/>
            <person name="Wang S."/>
            <person name="Sekimoto S."/>
            <person name="Aerts A.L."/>
            <person name="Choi C."/>
            <person name="Clum A."/>
            <person name="LaButti K.M."/>
            <person name="Lindquist E.A."/>
            <person name="Yee Ngan C."/>
            <person name="Ohm R.A."/>
            <person name="Salamov A.A."/>
            <person name="Grigoriev I.V."/>
            <person name="Spatafora J.W."/>
            <person name="Berbee M.L."/>
        </authorList>
    </citation>
    <scope>NUCLEOTIDE SEQUENCE [LARGE SCALE GENOMIC DNA]</scope>
    <source>
        <strain evidence="2 3">NRRL 1564</strain>
    </source>
</reference>
<sequence length="506" mass="54562">MNSLLRRTSAFLQQTRNSGYRRLWATATSTDPSLEAATSNCTIKLCEAIARAQPLGAAQSSGLSDNKLRPAACFMLVSQTYPAADIERLANNVKQQLHSVYSEICVSGTVVDEVFPGTGGSSVNGLSLLYYQPETDQHSSSLKHQLEPRPFYIGDKHGRQRLREVAVGRWHNTVTDRFEDFKASTRWQQGLSSVTRATSHLKLPPELDAKIDDPAKVRFVLFASDKESRQVLDALDSHFPNAVKLGIVGSQTPFLNGREYTLMSDASIYDSGMVGLAFIDNSAQLQVSDSAIGLPYVANNGLEAISDVLKIERCKGNVVLELELGDDIHSLVAAIRQRRVDDCSAEADGRLFANITRSRDSSATSESRQSLEADPVVFQVTGGSPAKGGLALDTLRDLSPGQYIQFFMTSQDAVHFTNSMAGCPTDASRVDVCFCVSDNISTKGKKYSISRQKNCGNIFGGITEGGFSYGKPTACTANSAQKDDGSVLSGSVECAVPGSTVVVGLK</sequence>
<dbReference type="Proteomes" id="UP000242474">
    <property type="component" value="Unassembled WGS sequence"/>
</dbReference>
<keyword evidence="3" id="KW-1185">Reference proteome</keyword>
<evidence type="ECO:0000259" key="1">
    <source>
        <dbReference type="Pfam" id="PF08495"/>
    </source>
</evidence>
<name>A0A2G5BHH2_COERN</name>
<dbReference type="OrthoDB" id="10251508at2759"/>
<organism evidence="2 3">
    <name type="scientific">Coemansia reversa (strain ATCC 12441 / NRRL 1564)</name>
    <dbReference type="NCBI Taxonomy" id="763665"/>
    <lineage>
        <taxon>Eukaryota</taxon>
        <taxon>Fungi</taxon>
        <taxon>Fungi incertae sedis</taxon>
        <taxon>Zoopagomycota</taxon>
        <taxon>Kickxellomycotina</taxon>
        <taxon>Kickxellomycetes</taxon>
        <taxon>Kickxellales</taxon>
        <taxon>Kickxellaceae</taxon>
        <taxon>Coemansia</taxon>
    </lineage>
</organism>
<dbReference type="Pfam" id="PF08495">
    <property type="entry name" value="FIST"/>
    <property type="match status" value="1"/>
</dbReference>
<accession>A0A2G5BHH2</accession>